<name>E0UB29_GLOV7</name>
<evidence type="ECO:0000313" key="2">
    <source>
        <dbReference type="Proteomes" id="UP000008206"/>
    </source>
</evidence>
<dbReference type="EMBL" id="CP002198">
    <property type="protein sequence ID" value="ADN16274.1"/>
    <property type="molecule type" value="Genomic_DNA"/>
</dbReference>
<dbReference type="KEGG" id="cyj:Cyan7822_4358"/>
<organism evidence="1 2">
    <name type="scientific">Gloeothece verrucosa (strain PCC 7822)</name>
    <name type="common">Cyanothece sp. (strain PCC 7822)</name>
    <dbReference type="NCBI Taxonomy" id="497965"/>
    <lineage>
        <taxon>Bacteria</taxon>
        <taxon>Bacillati</taxon>
        <taxon>Cyanobacteriota</taxon>
        <taxon>Cyanophyceae</taxon>
        <taxon>Oscillatoriophycideae</taxon>
        <taxon>Chroococcales</taxon>
        <taxon>Aphanothecaceae</taxon>
        <taxon>Gloeothece</taxon>
        <taxon>Gloeothece verrucosa</taxon>
    </lineage>
</organism>
<dbReference type="AlphaFoldDB" id="E0UB29"/>
<dbReference type="eggNOG" id="ENOG5032YBX">
    <property type="taxonomic scope" value="Bacteria"/>
</dbReference>
<dbReference type="STRING" id="497965.Cyan7822_4358"/>
<dbReference type="OrthoDB" id="9810649at2"/>
<accession>E0UB29</accession>
<gene>
    <name evidence="1" type="ordered locus">Cyan7822_4358</name>
</gene>
<dbReference type="Proteomes" id="UP000008206">
    <property type="component" value="Chromosome"/>
</dbReference>
<evidence type="ECO:0000313" key="1">
    <source>
        <dbReference type="EMBL" id="ADN16274.1"/>
    </source>
</evidence>
<dbReference type="HOGENOM" id="CLU_186763_0_0_3"/>
<proteinExistence type="predicted"/>
<keyword evidence="2" id="KW-1185">Reference proteome</keyword>
<evidence type="ECO:0008006" key="3">
    <source>
        <dbReference type="Google" id="ProtNLM"/>
    </source>
</evidence>
<sequence>MFLQHKGTNELVEILDMATLYDPCQKRVMGRSHAGEEMQEPESYLKFEMAFPSGESLPLCWIDPDYRVREKSGKELTYKG</sequence>
<dbReference type="RefSeq" id="WP_013324337.1">
    <property type="nucleotide sequence ID" value="NC_014501.1"/>
</dbReference>
<reference evidence="2" key="1">
    <citation type="journal article" date="2011" name="MBio">
        <title>Novel metabolic attributes of the genus Cyanothece, comprising a group of unicellular nitrogen-fixing Cyanobacteria.</title>
        <authorList>
            <person name="Bandyopadhyay A."/>
            <person name="Elvitigala T."/>
            <person name="Welsh E."/>
            <person name="Stockel J."/>
            <person name="Liberton M."/>
            <person name="Min H."/>
            <person name="Sherman L.A."/>
            <person name="Pakrasi H.B."/>
        </authorList>
    </citation>
    <scope>NUCLEOTIDE SEQUENCE [LARGE SCALE GENOMIC DNA]</scope>
    <source>
        <strain evidence="2">PCC 7822</strain>
    </source>
</reference>
<protein>
    <recommendedName>
        <fullName evidence="3">Acetyltransferase</fullName>
    </recommendedName>
</protein>